<feature type="transmembrane region" description="Helical" evidence="15">
    <location>
        <begin position="404"/>
        <end position="422"/>
    </location>
</feature>
<dbReference type="EC" id="2.3.2.27" evidence="4"/>
<sequence>MLPHNQIEQGNEFRTRRIKFLIFLSISAMIMYSVTYTEDSGVHQNSLNQCLNVSDDIEILNYIQNSTNKTSAECYLYQFFSFFSERHFKGLFNRTYTHFHVYQYSQLKPEFNISVLFSSSPYLDDPQQQFQFYLNVAEYVKTLNTPLILKIKNNDTSGCQNELTMELKNITNNMNISFAEQLIMDVRVDTECQNLHQIFLGEVKDNTDEVEGQVIIYSFLNSIVCLCCMIYGLRILRALIEGLDNPEEYSMFSIGFVMVQDLFLCFLNFFQAMQSEYLFQYFITPSFLQFLLFSIFEMRILMIIWKSRVRNDQSLRNQMIKFYSILYICMFTSMYLIYEYILSAWLLFIISLYAVPQIIHAAQRGQFVRFNFKFICGFLFPRLLYYIYFRMYWNNLFSLKPMPLSLICIFVCVAIQIGVHVLQNEWGPQFFLPKVCFPQKYNYYYKIPTSFDLEEGPSSEYAHLFNEECSICMGALHQVPAVRLTKEEERNYMIKEAMKKQQNHYMKTPCDHKFHVLCLVKWMSIKLSCPSCRQQLSPL</sequence>
<evidence type="ECO:0000256" key="7">
    <source>
        <dbReference type="ARBA" id="ARBA00022723"/>
    </source>
</evidence>
<evidence type="ECO:0000256" key="15">
    <source>
        <dbReference type="SAM" id="Phobius"/>
    </source>
</evidence>
<comment type="catalytic activity">
    <reaction evidence="1">
        <text>S-ubiquitinyl-[E2 ubiquitin-conjugating enzyme]-L-cysteine + [acceptor protein]-L-lysine = [E2 ubiquitin-conjugating enzyme]-L-cysteine + N(6)-ubiquitinyl-[acceptor protein]-L-lysine.</text>
        <dbReference type="EC" id="2.3.2.27"/>
    </reaction>
</comment>
<feature type="transmembrane region" description="Helical" evidence="15">
    <location>
        <begin position="278"/>
        <end position="298"/>
    </location>
</feature>
<keyword evidence="6 15" id="KW-0812">Transmembrane</keyword>
<keyword evidence="13 15" id="KW-0472">Membrane</keyword>
<evidence type="ECO:0000256" key="5">
    <source>
        <dbReference type="ARBA" id="ARBA00022679"/>
    </source>
</evidence>
<dbReference type="InterPro" id="IPR021319">
    <property type="entry name" value="DUF2921"/>
</dbReference>
<keyword evidence="18" id="KW-1185">Reference proteome</keyword>
<dbReference type="GO" id="GO:0008270">
    <property type="term" value="F:zinc ion binding"/>
    <property type="evidence" value="ECO:0007669"/>
    <property type="project" value="UniProtKB-KW"/>
</dbReference>
<feature type="domain" description="RING-type" evidence="16">
    <location>
        <begin position="469"/>
        <end position="533"/>
    </location>
</feature>
<feature type="transmembrane region" description="Helical" evidence="15">
    <location>
        <begin position="254"/>
        <end position="272"/>
    </location>
</feature>
<evidence type="ECO:0000256" key="14">
    <source>
        <dbReference type="PROSITE-ProRule" id="PRU00175"/>
    </source>
</evidence>
<evidence type="ECO:0000256" key="11">
    <source>
        <dbReference type="ARBA" id="ARBA00022833"/>
    </source>
</evidence>
<comment type="pathway">
    <text evidence="3">Protein modification; protein ubiquitination.</text>
</comment>
<evidence type="ECO:0000256" key="12">
    <source>
        <dbReference type="ARBA" id="ARBA00022989"/>
    </source>
</evidence>
<evidence type="ECO:0000256" key="3">
    <source>
        <dbReference type="ARBA" id="ARBA00004906"/>
    </source>
</evidence>
<keyword evidence="10" id="KW-0833">Ubl conjugation pathway</keyword>
<feature type="transmembrane region" description="Helical" evidence="15">
    <location>
        <begin position="374"/>
        <end position="392"/>
    </location>
</feature>
<keyword evidence="11" id="KW-0862">Zinc</keyword>
<dbReference type="Pfam" id="PF11145">
    <property type="entry name" value="DUF2921"/>
    <property type="match status" value="1"/>
</dbReference>
<evidence type="ECO:0000256" key="6">
    <source>
        <dbReference type="ARBA" id="ARBA00022692"/>
    </source>
</evidence>
<name>A0A8S1LKM0_9CILI</name>
<comment type="caution">
    <text evidence="17">The sequence shown here is derived from an EMBL/GenBank/DDBJ whole genome shotgun (WGS) entry which is preliminary data.</text>
</comment>
<dbReference type="GO" id="GO:0061630">
    <property type="term" value="F:ubiquitin protein ligase activity"/>
    <property type="evidence" value="ECO:0007669"/>
    <property type="project" value="UniProtKB-EC"/>
</dbReference>
<dbReference type="SMART" id="SM00184">
    <property type="entry name" value="RING"/>
    <property type="match status" value="1"/>
</dbReference>
<dbReference type="PROSITE" id="PS50089">
    <property type="entry name" value="ZF_RING_2"/>
    <property type="match status" value="1"/>
</dbReference>
<dbReference type="InterPro" id="IPR050731">
    <property type="entry name" value="HRD1_E3_ubiq-ligases"/>
</dbReference>
<evidence type="ECO:0000313" key="17">
    <source>
        <dbReference type="EMBL" id="CAD8066851.1"/>
    </source>
</evidence>
<proteinExistence type="predicted"/>
<evidence type="ECO:0000313" key="18">
    <source>
        <dbReference type="Proteomes" id="UP000692954"/>
    </source>
</evidence>
<keyword evidence="8" id="KW-0732">Signal</keyword>
<reference evidence="17" key="1">
    <citation type="submission" date="2021-01" db="EMBL/GenBank/DDBJ databases">
        <authorList>
            <consortium name="Genoscope - CEA"/>
            <person name="William W."/>
        </authorList>
    </citation>
    <scope>NUCLEOTIDE SEQUENCE</scope>
</reference>
<feature type="transmembrane region" description="Helical" evidence="15">
    <location>
        <begin position="20"/>
        <end position="37"/>
    </location>
</feature>
<dbReference type="OrthoDB" id="288306at2759"/>
<evidence type="ECO:0000259" key="16">
    <source>
        <dbReference type="PROSITE" id="PS50089"/>
    </source>
</evidence>
<dbReference type="EMBL" id="CAJJDN010000022">
    <property type="protein sequence ID" value="CAD8066851.1"/>
    <property type="molecule type" value="Genomic_DNA"/>
</dbReference>
<dbReference type="AlphaFoldDB" id="A0A8S1LKM0"/>
<dbReference type="PANTHER" id="PTHR22763:SF162">
    <property type="entry name" value="TRANSMEMBRANE E3 UBIQUITIN-PROTEIN LIGASE 1"/>
    <property type="match status" value="1"/>
</dbReference>
<dbReference type="PANTHER" id="PTHR22763">
    <property type="entry name" value="RING ZINC FINGER PROTEIN"/>
    <property type="match status" value="1"/>
</dbReference>
<organism evidence="17 18">
    <name type="scientific">Paramecium sonneborni</name>
    <dbReference type="NCBI Taxonomy" id="65129"/>
    <lineage>
        <taxon>Eukaryota</taxon>
        <taxon>Sar</taxon>
        <taxon>Alveolata</taxon>
        <taxon>Ciliophora</taxon>
        <taxon>Intramacronucleata</taxon>
        <taxon>Oligohymenophorea</taxon>
        <taxon>Peniculida</taxon>
        <taxon>Parameciidae</taxon>
        <taxon>Paramecium</taxon>
    </lineage>
</organism>
<accession>A0A8S1LKM0</accession>
<evidence type="ECO:0000256" key="8">
    <source>
        <dbReference type="ARBA" id="ARBA00022729"/>
    </source>
</evidence>
<keyword evidence="9 14" id="KW-0863">Zinc-finger</keyword>
<evidence type="ECO:0000256" key="2">
    <source>
        <dbReference type="ARBA" id="ARBA00004127"/>
    </source>
</evidence>
<evidence type="ECO:0000256" key="9">
    <source>
        <dbReference type="ARBA" id="ARBA00022771"/>
    </source>
</evidence>
<feature type="transmembrane region" description="Helical" evidence="15">
    <location>
        <begin position="319"/>
        <end position="338"/>
    </location>
</feature>
<comment type="subcellular location">
    <subcellularLocation>
        <location evidence="2">Endomembrane system</location>
        <topology evidence="2">Multi-pass membrane protein</topology>
    </subcellularLocation>
</comment>
<evidence type="ECO:0000256" key="1">
    <source>
        <dbReference type="ARBA" id="ARBA00000900"/>
    </source>
</evidence>
<dbReference type="GO" id="GO:0012505">
    <property type="term" value="C:endomembrane system"/>
    <property type="evidence" value="ECO:0007669"/>
    <property type="project" value="UniProtKB-SubCell"/>
</dbReference>
<feature type="transmembrane region" description="Helical" evidence="15">
    <location>
        <begin position="214"/>
        <end position="233"/>
    </location>
</feature>
<dbReference type="InterPro" id="IPR001841">
    <property type="entry name" value="Znf_RING"/>
</dbReference>
<evidence type="ECO:0000256" key="13">
    <source>
        <dbReference type="ARBA" id="ARBA00023136"/>
    </source>
</evidence>
<gene>
    <name evidence="17" type="ORF">PSON_ATCC_30995.1.T0220131</name>
</gene>
<dbReference type="Pfam" id="PF13639">
    <property type="entry name" value="zf-RING_2"/>
    <property type="match status" value="1"/>
</dbReference>
<keyword evidence="5" id="KW-0808">Transferase</keyword>
<keyword evidence="12 15" id="KW-1133">Transmembrane helix</keyword>
<evidence type="ECO:0000256" key="10">
    <source>
        <dbReference type="ARBA" id="ARBA00022786"/>
    </source>
</evidence>
<keyword evidence="7" id="KW-0479">Metal-binding</keyword>
<evidence type="ECO:0000256" key="4">
    <source>
        <dbReference type="ARBA" id="ARBA00012483"/>
    </source>
</evidence>
<dbReference type="GO" id="GO:0043161">
    <property type="term" value="P:proteasome-mediated ubiquitin-dependent protein catabolic process"/>
    <property type="evidence" value="ECO:0007669"/>
    <property type="project" value="TreeGrafter"/>
</dbReference>
<dbReference type="Proteomes" id="UP000692954">
    <property type="component" value="Unassembled WGS sequence"/>
</dbReference>
<protein>
    <recommendedName>
        <fullName evidence="4">RING-type E3 ubiquitin transferase</fullName>
        <ecNumber evidence="4">2.3.2.27</ecNumber>
    </recommendedName>
</protein>